<protein>
    <submittedName>
        <fullName evidence="1">Uncharacterized protein</fullName>
    </submittedName>
</protein>
<dbReference type="EMBL" id="MPUH01000541">
    <property type="protein sequence ID" value="OMJ78066.1"/>
    <property type="molecule type" value="Genomic_DNA"/>
</dbReference>
<sequence>MSPRRKIITLKLPKVQLNPRDTYFLNFPKSLQAEKPESGRYVSMSVECAKSPSPDISKESPLRSNCNSFQSNIEDYRRTPHKNKDMAIWKIKATEKVRLQKISNMPRDVWKNSRKNFADGEISIRGEGKTPKLSCSNSPSGKINMYQETKIFKEGVDAKYKYLYDEIDLHHNGYFILDDIINMLILTGLQSNHNDQSYLALRGKALDIFQTFFLVSMKSRINRKDFFGVCAVYEHNFPESSLSGFFISETLQKLRNSIGELRQVFTCYSKDKFIDYKELKSIMACVNVDEFGLINNMISVEPINFARFLRFLPLFLWMHTEVIKQIDENKSKL</sequence>
<evidence type="ECO:0000313" key="2">
    <source>
        <dbReference type="Proteomes" id="UP000187209"/>
    </source>
</evidence>
<keyword evidence="2" id="KW-1185">Reference proteome</keyword>
<proteinExistence type="predicted"/>
<accession>A0A1R2BMT4</accession>
<evidence type="ECO:0000313" key="1">
    <source>
        <dbReference type="EMBL" id="OMJ78066.1"/>
    </source>
</evidence>
<dbReference type="AlphaFoldDB" id="A0A1R2BMT4"/>
<organism evidence="1 2">
    <name type="scientific">Stentor coeruleus</name>
    <dbReference type="NCBI Taxonomy" id="5963"/>
    <lineage>
        <taxon>Eukaryota</taxon>
        <taxon>Sar</taxon>
        <taxon>Alveolata</taxon>
        <taxon>Ciliophora</taxon>
        <taxon>Postciliodesmatophora</taxon>
        <taxon>Heterotrichea</taxon>
        <taxon>Heterotrichida</taxon>
        <taxon>Stentoridae</taxon>
        <taxon>Stentor</taxon>
    </lineage>
</organism>
<dbReference type="Proteomes" id="UP000187209">
    <property type="component" value="Unassembled WGS sequence"/>
</dbReference>
<comment type="caution">
    <text evidence="1">The sequence shown here is derived from an EMBL/GenBank/DDBJ whole genome shotgun (WGS) entry which is preliminary data.</text>
</comment>
<reference evidence="1 2" key="1">
    <citation type="submission" date="2016-11" db="EMBL/GenBank/DDBJ databases">
        <title>The macronuclear genome of Stentor coeruleus: a giant cell with tiny introns.</title>
        <authorList>
            <person name="Slabodnick M."/>
            <person name="Ruby J.G."/>
            <person name="Reiff S.B."/>
            <person name="Swart E.C."/>
            <person name="Gosai S."/>
            <person name="Prabakaran S."/>
            <person name="Witkowska E."/>
            <person name="Larue G.E."/>
            <person name="Fisher S."/>
            <person name="Freeman R.M."/>
            <person name="Gunawardena J."/>
            <person name="Chu W."/>
            <person name="Stover N.A."/>
            <person name="Gregory B.D."/>
            <person name="Nowacki M."/>
            <person name="Derisi J."/>
            <person name="Roy S.W."/>
            <person name="Marshall W.F."/>
            <person name="Sood P."/>
        </authorList>
    </citation>
    <scope>NUCLEOTIDE SEQUENCE [LARGE SCALE GENOMIC DNA]</scope>
    <source>
        <strain evidence="1">WM001</strain>
    </source>
</reference>
<name>A0A1R2BMT4_9CILI</name>
<gene>
    <name evidence="1" type="ORF">SteCoe_22222</name>
</gene>